<accession>A0A1T2CHW9</accession>
<dbReference type="RefSeq" id="WP_078453303.1">
    <property type="nucleotide sequence ID" value="NZ_MPNX01000016.1"/>
</dbReference>
<proteinExistence type="predicted"/>
<comment type="caution">
    <text evidence="1">The sequence shown here is derived from an EMBL/GenBank/DDBJ whole genome shotgun (WGS) entry which is preliminary data.</text>
</comment>
<dbReference type="EMBL" id="MPNX01000016">
    <property type="protein sequence ID" value="OOY34381.1"/>
    <property type="molecule type" value="Genomic_DNA"/>
</dbReference>
<reference evidence="1 2" key="1">
    <citation type="submission" date="2016-11" db="EMBL/GenBank/DDBJ databases">
        <title>Mixed transmission modes and dynamic genome evolution in an obligate animal-bacterial symbiosis.</title>
        <authorList>
            <person name="Russell S.L."/>
            <person name="Corbett-Detig R.B."/>
            <person name="Cavanaugh C.M."/>
        </authorList>
    </citation>
    <scope>NUCLEOTIDE SEQUENCE [LARGE SCALE GENOMIC DNA]</scope>
    <source>
        <strain evidence="1">MA-KB16</strain>
    </source>
</reference>
<gene>
    <name evidence="1" type="ORF">BOV88_10195</name>
</gene>
<dbReference type="Proteomes" id="UP000190962">
    <property type="component" value="Unassembled WGS sequence"/>
</dbReference>
<evidence type="ECO:0000313" key="1">
    <source>
        <dbReference type="EMBL" id="OOY34381.1"/>
    </source>
</evidence>
<dbReference type="AlphaFoldDB" id="A0A1T2CHW9"/>
<protein>
    <submittedName>
        <fullName evidence="1">Uncharacterized protein</fullName>
    </submittedName>
</protein>
<sequence>MMDKVKTLFDVLQEGFADIAGVSHCSAFPKRRDDIRLPAVLFDLVEIEPGRDPGTGELALTTHWEARILFSDQEPQWHGWALVQQAMSWLYNHHWSELNIGRANIKQATPDHFSPELQGHSIWLLEWTHAVRVGDNLWNGEDAIPSIINVGWGDGSYSDLGAADEPSI</sequence>
<organism evidence="1 2">
    <name type="scientific">Solemya velum gill symbiont</name>
    <dbReference type="NCBI Taxonomy" id="2340"/>
    <lineage>
        <taxon>Bacteria</taxon>
        <taxon>Pseudomonadati</taxon>
        <taxon>Pseudomonadota</taxon>
        <taxon>Gammaproteobacteria</taxon>
        <taxon>sulfur-oxidizing symbionts</taxon>
    </lineage>
</organism>
<name>A0A1T2CHW9_SOVGS</name>
<evidence type="ECO:0000313" key="2">
    <source>
        <dbReference type="Proteomes" id="UP000190962"/>
    </source>
</evidence>